<comment type="caution">
    <text evidence="2">The sequence shown here is derived from an EMBL/GenBank/DDBJ whole genome shotgun (WGS) entry which is preliminary data.</text>
</comment>
<dbReference type="PANTHER" id="PTHR21011:SF1">
    <property type="entry name" value="SMALL RIBOSOMAL SUBUNIT PROTEIN BS6M"/>
    <property type="match status" value="1"/>
</dbReference>
<comment type="similarity">
    <text evidence="1">Belongs to the bacterial ribosomal protein bS6 family.</text>
</comment>
<dbReference type="GO" id="GO:0006412">
    <property type="term" value="P:translation"/>
    <property type="evidence" value="ECO:0007669"/>
    <property type="project" value="InterPro"/>
</dbReference>
<evidence type="ECO:0000313" key="2">
    <source>
        <dbReference type="EMBL" id="KAK1927042.1"/>
    </source>
</evidence>
<dbReference type="InterPro" id="IPR035980">
    <property type="entry name" value="Ribosomal_bS6_sf"/>
</dbReference>
<organism evidence="2 3">
    <name type="scientific">Papiliotrema laurentii</name>
    <name type="common">Cryptococcus laurentii</name>
    <dbReference type="NCBI Taxonomy" id="5418"/>
    <lineage>
        <taxon>Eukaryota</taxon>
        <taxon>Fungi</taxon>
        <taxon>Dikarya</taxon>
        <taxon>Basidiomycota</taxon>
        <taxon>Agaricomycotina</taxon>
        <taxon>Tremellomycetes</taxon>
        <taxon>Tremellales</taxon>
        <taxon>Rhynchogastremaceae</taxon>
        <taxon>Papiliotrema</taxon>
    </lineage>
</organism>
<dbReference type="InterPro" id="IPR014717">
    <property type="entry name" value="Transl_elong_EF1B/ribsomal_bS6"/>
</dbReference>
<dbReference type="EMBL" id="JAODAN010000001">
    <property type="protein sequence ID" value="KAK1927042.1"/>
    <property type="molecule type" value="Genomic_DNA"/>
</dbReference>
<evidence type="ECO:0000256" key="1">
    <source>
        <dbReference type="ARBA" id="ARBA00009512"/>
    </source>
</evidence>
<dbReference type="GO" id="GO:0003735">
    <property type="term" value="F:structural constituent of ribosome"/>
    <property type="evidence" value="ECO:0007669"/>
    <property type="project" value="InterPro"/>
</dbReference>
<keyword evidence="3" id="KW-1185">Reference proteome</keyword>
<dbReference type="CDD" id="cd15465">
    <property type="entry name" value="bS6_mito"/>
    <property type="match status" value="1"/>
</dbReference>
<dbReference type="Proteomes" id="UP001182556">
    <property type="component" value="Unassembled WGS sequence"/>
</dbReference>
<evidence type="ECO:0000313" key="3">
    <source>
        <dbReference type="Proteomes" id="UP001182556"/>
    </source>
</evidence>
<accession>A0AAD9FVV5</accession>
<sequence>MPLYELFCIAAHNPSSPVYLRQLVEGLAKQIHVNGGVVRDLKNMGVGVSLAQRVRRNQQYHTRGDYFTMLFDTSPKMLKQMNEQLNRDPLVVKWTLLKKGDKLSTLVPSNPFSIHFKDSPGPQL</sequence>
<dbReference type="PANTHER" id="PTHR21011">
    <property type="entry name" value="MITOCHONDRIAL 28S RIBOSOMAL PROTEIN S6"/>
    <property type="match status" value="1"/>
</dbReference>
<gene>
    <name evidence="2" type="ORF">DB88DRAFT_476484</name>
</gene>
<dbReference type="AlphaFoldDB" id="A0AAD9FVV5"/>
<dbReference type="SUPFAM" id="SSF54995">
    <property type="entry name" value="Ribosomal protein S6"/>
    <property type="match status" value="1"/>
</dbReference>
<dbReference type="Pfam" id="PF01250">
    <property type="entry name" value="Ribosomal_S6"/>
    <property type="match status" value="1"/>
</dbReference>
<dbReference type="InterPro" id="IPR000529">
    <property type="entry name" value="Ribosomal_bS6"/>
</dbReference>
<dbReference type="GO" id="GO:0070181">
    <property type="term" value="F:small ribosomal subunit rRNA binding"/>
    <property type="evidence" value="ECO:0007669"/>
    <property type="project" value="TreeGrafter"/>
</dbReference>
<proteinExistence type="inferred from homology"/>
<dbReference type="Gene3D" id="3.30.70.60">
    <property type="match status" value="1"/>
</dbReference>
<protein>
    <recommendedName>
        <fullName evidence="4">Ribosomal protein S6</fullName>
    </recommendedName>
</protein>
<name>A0AAD9FVV5_PAPLA</name>
<reference evidence="2" key="1">
    <citation type="submission" date="2023-02" db="EMBL/GenBank/DDBJ databases">
        <title>Identification and recombinant expression of a fungal hydrolase from Papiliotrema laurentii that hydrolyzes apple cutin and clears colloidal polyester polyurethane.</title>
        <authorList>
            <consortium name="DOE Joint Genome Institute"/>
            <person name="Roman V.A."/>
            <person name="Bojanowski C."/>
            <person name="Crable B.R."/>
            <person name="Wagner D.N."/>
            <person name="Hung C.S."/>
            <person name="Nadeau L.J."/>
            <person name="Schratz L."/>
            <person name="Haridas S."/>
            <person name="Pangilinan J."/>
            <person name="Lipzen A."/>
            <person name="Na H."/>
            <person name="Yan M."/>
            <person name="Ng V."/>
            <person name="Grigoriev I.V."/>
            <person name="Spatafora J.W."/>
            <person name="Barlow D."/>
            <person name="Biffinger J."/>
            <person name="Kelley-Loughnane N."/>
            <person name="Varaljay V.A."/>
            <person name="Crookes-Goodson W.J."/>
        </authorList>
    </citation>
    <scope>NUCLEOTIDE SEQUENCE</scope>
    <source>
        <strain evidence="2">5307AH</strain>
    </source>
</reference>
<evidence type="ECO:0008006" key="4">
    <source>
        <dbReference type="Google" id="ProtNLM"/>
    </source>
</evidence>
<dbReference type="GO" id="GO:0005763">
    <property type="term" value="C:mitochondrial small ribosomal subunit"/>
    <property type="evidence" value="ECO:0007669"/>
    <property type="project" value="TreeGrafter"/>
</dbReference>